<feature type="non-terminal residue" evidence="2">
    <location>
        <position position="1"/>
    </location>
</feature>
<feature type="compositionally biased region" description="Basic and acidic residues" evidence="1">
    <location>
        <begin position="252"/>
        <end position="265"/>
    </location>
</feature>
<organism evidence="2 3">
    <name type="scientific">Porphyra umbilicalis</name>
    <name type="common">Purple laver</name>
    <name type="synonym">Red alga</name>
    <dbReference type="NCBI Taxonomy" id="2786"/>
    <lineage>
        <taxon>Eukaryota</taxon>
        <taxon>Rhodophyta</taxon>
        <taxon>Bangiophyceae</taxon>
        <taxon>Bangiales</taxon>
        <taxon>Bangiaceae</taxon>
        <taxon>Porphyra</taxon>
    </lineage>
</organism>
<gene>
    <name evidence="2" type="ORF">BU14_1686s0001</name>
</gene>
<name>A0A1X6NKZ2_PORUM</name>
<accession>A0A1X6NKZ2</accession>
<feature type="region of interest" description="Disordered" evidence="1">
    <location>
        <begin position="1"/>
        <end position="216"/>
    </location>
</feature>
<feature type="compositionally biased region" description="Low complexity" evidence="1">
    <location>
        <begin position="33"/>
        <end position="46"/>
    </location>
</feature>
<evidence type="ECO:0000313" key="2">
    <source>
        <dbReference type="EMBL" id="OSX69258.1"/>
    </source>
</evidence>
<proteinExistence type="predicted"/>
<evidence type="ECO:0000313" key="3">
    <source>
        <dbReference type="Proteomes" id="UP000218209"/>
    </source>
</evidence>
<feature type="compositionally biased region" description="Basic residues" evidence="1">
    <location>
        <begin position="63"/>
        <end position="72"/>
    </location>
</feature>
<reference evidence="2 3" key="1">
    <citation type="submission" date="2017-03" db="EMBL/GenBank/DDBJ databases">
        <title>WGS assembly of Porphyra umbilicalis.</title>
        <authorList>
            <person name="Brawley S.H."/>
            <person name="Blouin N.A."/>
            <person name="Ficko-Blean E."/>
            <person name="Wheeler G.L."/>
            <person name="Lohr M."/>
            <person name="Goodson H.V."/>
            <person name="Jenkins J.W."/>
            <person name="Blaby-Haas C.E."/>
            <person name="Helliwell K.E."/>
            <person name="Chan C."/>
            <person name="Marriage T."/>
            <person name="Bhattacharya D."/>
            <person name="Klein A.S."/>
            <person name="Badis Y."/>
            <person name="Brodie J."/>
            <person name="Cao Y."/>
            <person name="Collen J."/>
            <person name="Dittami S.M."/>
            <person name="Gachon C.M."/>
            <person name="Green B.R."/>
            <person name="Karpowicz S."/>
            <person name="Kim J.W."/>
            <person name="Kudahl U."/>
            <person name="Lin S."/>
            <person name="Michel G."/>
            <person name="Mittag M."/>
            <person name="Olson B.J."/>
            <person name="Pangilinan J."/>
            <person name="Peng Y."/>
            <person name="Qiu H."/>
            <person name="Shu S."/>
            <person name="Singer J.T."/>
            <person name="Smith A.G."/>
            <person name="Sprecher B.N."/>
            <person name="Wagner V."/>
            <person name="Wang W."/>
            <person name="Wang Z.-Y."/>
            <person name="Yan J."/>
            <person name="Yarish C."/>
            <person name="Zoeuner-Riek S."/>
            <person name="Zhuang Y."/>
            <person name="Zou Y."/>
            <person name="Lindquist E.A."/>
            <person name="Grimwood J."/>
            <person name="Barry K."/>
            <person name="Rokhsar D.S."/>
            <person name="Schmutz J."/>
            <person name="Stiller J.W."/>
            <person name="Grossman A.R."/>
            <person name="Prochnik S.E."/>
        </authorList>
    </citation>
    <scope>NUCLEOTIDE SEQUENCE [LARGE SCALE GENOMIC DNA]</scope>
    <source>
        <strain evidence="2">4086291</strain>
    </source>
</reference>
<dbReference type="Proteomes" id="UP000218209">
    <property type="component" value="Unassembled WGS sequence"/>
</dbReference>
<dbReference type="AlphaFoldDB" id="A0A1X6NKZ2"/>
<feature type="compositionally biased region" description="Pro residues" evidence="1">
    <location>
        <begin position="1"/>
        <end position="32"/>
    </location>
</feature>
<protein>
    <submittedName>
        <fullName evidence="2">Uncharacterized protein</fullName>
    </submittedName>
</protein>
<feature type="region of interest" description="Disordered" evidence="1">
    <location>
        <begin position="230"/>
        <end position="265"/>
    </location>
</feature>
<feature type="compositionally biased region" description="Low complexity" evidence="1">
    <location>
        <begin position="75"/>
        <end position="105"/>
    </location>
</feature>
<feature type="compositionally biased region" description="Polar residues" evidence="1">
    <location>
        <begin position="132"/>
        <end position="141"/>
    </location>
</feature>
<keyword evidence="3" id="KW-1185">Reference proteome</keyword>
<feature type="compositionally biased region" description="Basic residues" evidence="1">
    <location>
        <begin position="154"/>
        <end position="184"/>
    </location>
</feature>
<sequence>PPPSPMAAGPAPPSCPSKPPPSTPGPPLPAAAPSPSASLPSPRAAATHTNGRPGAPLDGGGRAHGRRCRPPRRPGGPTVTTAGRATPGGRRIGCRAATAAASRKACMVPPLAPQTDGKAGAGASEKRKQPPSGRTSTQTGEAQERGTEDPQPQRARRRGGGARPRSARSRRRTGATRCLQRRPPRGGPDAATPGENKIGHGRGGERAQARRGAGLRPRWLAVDAGCRDAVDSTESVVERSGPLSDSTAFSPTEDHEKRRQERSDSVHFWLPEELSLVLPIDGCDTHLRAQPSTGRALLLML</sequence>
<evidence type="ECO:0000256" key="1">
    <source>
        <dbReference type="SAM" id="MobiDB-lite"/>
    </source>
</evidence>
<dbReference type="EMBL" id="KV919658">
    <property type="protein sequence ID" value="OSX69258.1"/>
    <property type="molecule type" value="Genomic_DNA"/>
</dbReference>